<dbReference type="Proteomes" id="UP000008311">
    <property type="component" value="Unassembled WGS sequence"/>
</dbReference>
<gene>
    <name evidence="1" type="ORF">RCOM_0517140</name>
</gene>
<name>B9SRY2_RICCO</name>
<evidence type="ECO:0000313" key="1">
    <source>
        <dbReference type="EMBL" id="EEF33663.1"/>
    </source>
</evidence>
<proteinExistence type="predicted"/>
<reference evidence="2" key="1">
    <citation type="journal article" date="2010" name="Nat. Biotechnol.">
        <title>Draft genome sequence of the oilseed species Ricinus communis.</title>
        <authorList>
            <person name="Chan A.P."/>
            <person name="Crabtree J."/>
            <person name="Zhao Q."/>
            <person name="Lorenzi H."/>
            <person name="Orvis J."/>
            <person name="Puiu D."/>
            <person name="Melake-Berhan A."/>
            <person name="Jones K.M."/>
            <person name="Redman J."/>
            <person name="Chen G."/>
            <person name="Cahoon E.B."/>
            <person name="Gedil M."/>
            <person name="Stanke M."/>
            <person name="Haas B.J."/>
            <person name="Wortman J.R."/>
            <person name="Fraser-Liggett C.M."/>
            <person name="Ravel J."/>
            <person name="Rabinowicz P.D."/>
        </authorList>
    </citation>
    <scope>NUCLEOTIDE SEQUENCE [LARGE SCALE GENOMIC DNA]</scope>
    <source>
        <strain evidence="2">cv. Hale</strain>
    </source>
</reference>
<protein>
    <submittedName>
        <fullName evidence="1">Uncharacterized protein</fullName>
    </submittedName>
</protein>
<keyword evidence="2" id="KW-1185">Reference proteome</keyword>
<evidence type="ECO:0000313" key="2">
    <source>
        <dbReference type="Proteomes" id="UP000008311"/>
    </source>
</evidence>
<dbReference type="EMBL" id="EQ974104">
    <property type="protein sequence ID" value="EEF33663.1"/>
    <property type="molecule type" value="Genomic_DNA"/>
</dbReference>
<accession>B9SRY2</accession>
<sequence>MGAHDGLSNGIELPRKSGEGHLLCKEGVERCRVERKTKTRQYSRSEKKRAAEVSRFGWIEDLPESYNSNHW</sequence>
<dbReference type="InParanoid" id="B9SRY2"/>
<organism evidence="1 2">
    <name type="scientific">Ricinus communis</name>
    <name type="common">Castor bean</name>
    <dbReference type="NCBI Taxonomy" id="3988"/>
    <lineage>
        <taxon>Eukaryota</taxon>
        <taxon>Viridiplantae</taxon>
        <taxon>Streptophyta</taxon>
        <taxon>Embryophyta</taxon>
        <taxon>Tracheophyta</taxon>
        <taxon>Spermatophyta</taxon>
        <taxon>Magnoliopsida</taxon>
        <taxon>eudicotyledons</taxon>
        <taxon>Gunneridae</taxon>
        <taxon>Pentapetalae</taxon>
        <taxon>rosids</taxon>
        <taxon>fabids</taxon>
        <taxon>Malpighiales</taxon>
        <taxon>Euphorbiaceae</taxon>
        <taxon>Acalyphoideae</taxon>
        <taxon>Acalypheae</taxon>
        <taxon>Ricinus</taxon>
    </lineage>
</organism>
<dbReference type="AlphaFoldDB" id="B9SRY2"/>